<dbReference type="Proteomes" id="UP000199073">
    <property type="component" value="Unassembled WGS sequence"/>
</dbReference>
<sequence>MTQGTPIETTVRKVGAVYVLKNPECKEICSVLDDNNKLVRPCKYYDYGTHGLESCRKDC</sequence>
<dbReference type="EMBL" id="FNJI01000036">
    <property type="protein sequence ID" value="SDP69947.1"/>
    <property type="molecule type" value="Genomic_DNA"/>
</dbReference>
<evidence type="ECO:0000313" key="2">
    <source>
        <dbReference type="Proteomes" id="UP000199073"/>
    </source>
</evidence>
<evidence type="ECO:0000313" key="1">
    <source>
        <dbReference type="EMBL" id="SDP69947.1"/>
    </source>
</evidence>
<protein>
    <submittedName>
        <fullName evidence="1">Uncharacterized protein</fullName>
    </submittedName>
</protein>
<reference evidence="1 2" key="1">
    <citation type="submission" date="2016-10" db="EMBL/GenBank/DDBJ databases">
        <authorList>
            <person name="de Groot N.N."/>
        </authorList>
    </citation>
    <scope>NUCLEOTIDE SEQUENCE [LARGE SCALE GENOMIC DNA]</scope>
    <source>
        <strain evidence="1 2">DSM 12130</strain>
    </source>
</reference>
<gene>
    <name evidence="1" type="ORF">SAMN05660330_03735</name>
</gene>
<dbReference type="STRING" id="91360.SAMN05660330_03735"/>
<dbReference type="RefSeq" id="WP_143005553.1">
    <property type="nucleotide sequence ID" value="NZ_FNJI01000036.1"/>
</dbReference>
<keyword evidence="2" id="KW-1185">Reference proteome</keyword>
<accession>A0A1H0UUN4</accession>
<proteinExistence type="predicted"/>
<organism evidence="1 2">
    <name type="scientific">Desulforhopalus singaporensis</name>
    <dbReference type="NCBI Taxonomy" id="91360"/>
    <lineage>
        <taxon>Bacteria</taxon>
        <taxon>Pseudomonadati</taxon>
        <taxon>Thermodesulfobacteriota</taxon>
        <taxon>Desulfobulbia</taxon>
        <taxon>Desulfobulbales</taxon>
        <taxon>Desulfocapsaceae</taxon>
        <taxon>Desulforhopalus</taxon>
    </lineage>
</organism>
<dbReference type="AlphaFoldDB" id="A0A1H0UUN4"/>
<name>A0A1H0UUN4_9BACT</name>